<proteinExistence type="predicted"/>
<dbReference type="InterPro" id="IPR047916">
    <property type="entry name" value="TTBK_Asator-like_STKc"/>
</dbReference>
<dbReference type="Proteomes" id="UP000050640">
    <property type="component" value="Unplaced"/>
</dbReference>
<sequence length="378" mass="42840">MGTPIGPPKIAIGDKIRDQFLVKKKLGEGSCGMVYLVLNIRDTKRAAMKVEPLMKSKDDEILKMEVYVLRKMQRSKHVCQLLAAGKTASYNFLIMSLLGKELSDIRRRLQDRKMSLGSVLKIGIQSTTVIKVSPNKAIHDLHKIGFVHRDIKPSNFAMGRDEKANTVFMFDFGLARQIMFPGKDGKLKLREARKKVAFRGTVRYCSLNVHLYKEQGRHDDLWSMFYMLIELLTATLPWKGMARKDSAHVKETVADRILLAVNGCPDCFADINNHLKSLTYQDTPNYGMLLTKFTKELNKLKIKPTDPFEWNEKGFLKQETNITSEHDKDVKVEIDKVEDTDTGRAVDESVQSEESSAGSETSDLAAENTLEILNPNKK</sequence>
<feature type="region of interest" description="Disordered" evidence="6">
    <location>
        <begin position="332"/>
        <end position="378"/>
    </location>
</feature>
<dbReference type="STRING" id="1147741.A0A0R3RUX0"/>
<organism evidence="8 9">
    <name type="scientific">Elaeophora elaphi</name>
    <dbReference type="NCBI Taxonomy" id="1147741"/>
    <lineage>
        <taxon>Eukaryota</taxon>
        <taxon>Metazoa</taxon>
        <taxon>Ecdysozoa</taxon>
        <taxon>Nematoda</taxon>
        <taxon>Chromadorea</taxon>
        <taxon>Rhabditida</taxon>
        <taxon>Spirurina</taxon>
        <taxon>Spiruromorpha</taxon>
        <taxon>Filarioidea</taxon>
        <taxon>Onchocercidae</taxon>
        <taxon>Elaeophora</taxon>
    </lineage>
</organism>
<dbReference type="Gene3D" id="1.10.510.10">
    <property type="entry name" value="Transferase(Phosphotransferase) domain 1"/>
    <property type="match status" value="1"/>
</dbReference>
<evidence type="ECO:0000259" key="7">
    <source>
        <dbReference type="PROSITE" id="PS50011"/>
    </source>
</evidence>
<dbReference type="CDD" id="cd14017">
    <property type="entry name" value="STKc_TTBK"/>
    <property type="match status" value="1"/>
</dbReference>
<reference evidence="9" key="1">
    <citation type="submission" date="2017-02" db="UniProtKB">
        <authorList>
            <consortium name="WormBaseParasite"/>
        </authorList>
    </citation>
    <scope>IDENTIFICATION</scope>
</reference>
<dbReference type="SMART" id="SM00220">
    <property type="entry name" value="S_TKc"/>
    <property type="match status" value="1"/>
</dbReference>
<feature type="compositionally biased region" description="Basic and acidic residues" evidence="6">
    <location>
        <begin position="332"/>
        <end position="347"/>
    </location>
</feature>
<dbReference type="AlphaFoldDB" id="A0A0R3RUX0"/>
<dbReference type="WBParaSite" id="EEL_0000584801-mRNA-1">
    <property type="protein sequence ID" value="EEL_0000584801-mRNA-1"/>
    <property type="gene ID" value="EEL_0000584801"/>
</dbReference>
<feature type="compositionally biased region" description="Polar residues" evidence="6">
    <location>
        <begin position="352"/>
        <end position="362"/>
    </location>
</feature>
<dbReference type="PANTHER" id="PTHR11909">
    <property type="entry name" value="CASEIN KINASE-RELATED"/>
    <property type="match status" value="1"/>
</dbReference>
<feature type="domain" description="Protein kinase" evidence="7">
    <location>
        <begin position="20"/>
        <end position="378"/>
    </location>
</feature>
<keyword evidence="5" id="KW-0067">ATP-binding</keyword>
<evidence type="ECO:0000256" key="3">
    <source>
        <dbReference type="ARBA" id="ARBA00022741"/>
    </source>
</evidence>
<evidence type="ECO:0000313" key="8">
    <source>
        <dbReference type="Proteomes" id="UP000050640"/>
    </source>
</evidence>
<keyword evidence="4" id="KW-0418">Kinase</keyword>
<keyword evidence="2" id="KW-0808">Transferase</keyword>
<name>A0A0R3RUX0_9BILA</name>
<evidence type="ECO:0000256" key="5">
    <source>
        <dbReference type="ARBA" id="ARBA00022840"/>
    </source>
</evidence>
<accession>A0A0R3RUX0</accession>
<evidence type="ECO:0000256" key="6">
    <source>
        <dbReference type="SAM" id="MobiDB-lite"/>
    </source>
</evidence>
<protein>
    <submittedName>
        <fullName evidence="9">Protein kinase domain-containing protein</fullName>
    </submittedName>
</protein>
<dbReference type="InterPro" id="IPR000719">
    <property type="entry name" value="Prot_kinase_dom"/>
</dbReference>
<dbReference type="GO" id="GO:0004674">
    <property type="term" value="F:protein serine/threonine kinase activity"/>
    <property type="evidence" value="ECO:0007669"/>
    <property type="project" value="UniProtKB-KW"/>
</dbReference>
<dbReference type="GO" id="GO:0005524">
    <property type="term" value="F:ATP binding"/>
    <property type="evidence" value="ECO:0007669"/>
    <property type="project" value="UniProtKB-KW"/>
</dbReference>
<evidence type="ECO:0000256" key="4">
    <source>
        <dbReference type="ARBA" id="ARBA00022777"/>
    </source>
</evidence>
<dbReference type="InterPro" id="IPR050235">
    <property type="entry name" value="CK1_Ser-Thr_kinase"/>
</dbReference>
<evidence type="ECO:0000313" key="9">
    <source>
        <dbReference type="WBParaSite" id="EEL_0000584801-mRNA-1"/>
    </source>
</evidence>
<dbReference type="Pfam" id="PF00069">
    <property type="entry name" value="Pkinase"/>
    <property type="match status" value="1"/>
</dbReference>
<keyword evidence="3" id="KW-0547">Nucleotide-binding</keyword>
<dbReference type="PROSITE" id="PS50011">
    <property type="entry name" value="PROTEIN_KINASE_DOM"/>
    <property type="match status" value="1"/>
</dbReference>
<evidence type="ECO:0000256" key="1">
    <source>
        <dbReference type="ARBA" id="ARBA00022527"/>
    </source>
</evidence>
<dbReference type="InterPro" id="IPR011009">
    <property type="entry name" value="Kinase-like_dom_sf"/>
</dbReference>
<evidence type="ECO:0000256" key="2">
    <source>
        <dbReference type="ARBA" id="ARBA00022679"/>
    </source>
</evidence>
<keyword evidence="1" id="KW-0723">Serine/threonine-protein kinase</keyword>
<dbReference type="SUPFAM" id="SSF56112">
    <property type="entry name" value="Protein kinase-like (PK-like)"/>
    <property type="match status" value="1"/>
</dbReference>
<keyword evidence="8" id="KW-1185">Reference proteome</keyword>